<dbReference type="VEuPathDB" id="FungiDB:BCV72DRAFT_229734"/>
<organism evidence="1">
    <name type="scientific">Rhizopus microsporus var. microsporus</name>
    <dbReference type="NCBI Taxonomy" id="86635"/>
    <lineage>
        <taxon>Eukaryota</taxon>
        <taxon>Fungi</taxon>
        <taxon>Fungi incertae sedis</taxon>
        <taxon>Mucoromycota</taxon>
        <taxon>Mucoromycotina</taxon>
        <taxon>Mucoromycetes</taxon>
        <taxon>Mucorales</taxon>
        <taxon>Mucorineae</taxon>
        <taxon>Rhizopodaceae</taxon>
        <taxon>Rhizopus</taxon>
    </lineage>
</organism>
<evidence type="ECO:0000313" key="1">
    <source>
        <dbReference type="EMBL" id="ORE05526.1"/>
    </source>
</evidence>
<name>A0A1X0R0K6_RHIZD</name>
<protein>
    <submittedName>
        <fullName evidence="1">Uncharacterized protein</fullName>
    </submittedName>
</protein>
<dbReference type="EMBL" id="KV921943">
    <property type="protein sequence ID" value="ORE05526.1"/>
    <property type="molecule type" value="Genomic_DNA"/>
</dbReference>
<reference evidence="1" key="1">
    <citation type="journal article" date="2016" name="Proc. Natl. Acad. Sci. U.S.A.">
        <title>Lipid metabolic changes in an early divergent fungus govern the establishment of a mutualistic symbiosis with endobacteria.</title>
        <authorList>
            <person name="Lastovetsky O.A."/>
            <person name="Gaspar M.L."/>
            <person name="Mondo S.J."/>
            <person name="LaButti K.M."/>
            <person name="Sandor L."/>
            <person name="Grigoriev I.V."/>
            <person name="Henry S.A."/>
            <person name="Pawlowska T.E."/>
        </authorList>
    </citation>
    <scope>NUCLEOTIDE SEQUENCE [LARGE SCALE GENOMIC DNA]</scope>
    <source>
        <strain evidence="1">ATCC 52814</strain>
    </source>
</reference>
<sequence length="91" mass="10644">MYESVTTDFPDRKKSGILYLPTTKAIATVNPPILMEIQNLVDAKFISRVIRYCLNIKDKYKICPMVIVIAVNGFETKKYREKRFIRRITIT</sequence>
<dbReference type="Proteomes" id="UP000242414">
    <property type="component" value="Unassembled WGS sequence"/>
</dbReference>
<dbReference type="OrthoDB" id="2289841at2759"/>
<dbReference type="AlphaFoldDB" id="A0A1X0R0K6"/>
<proteinExistence type="predicted"/>
<gene>
    <name evidence="1" type="ORF">BCV72DRAFT_229734</name>
</gene>
<accession>A0A1X0R0K6</accession>